<dbReference type="OrthoDB" id="9805935at2"/>
<evidence type="ECO:0000256" key="10">
    <source>
        <dbReference type="ARBA" id="ARBA00049897"/>
    </source>
</evidence>
<feature type="domain" description="Thiazole synthase ThiG" evidence="14">
    <location>
        <begin position="4"/>
        <end position="247"/>
    </location>
</feature>
<comment type="catalytic activity">
    <reaction evidence="10 13">
        <text>[ThiS sulfur-carrier protein]-C-terminal-Gly-aminoethanethioate + 2-iminoacetate + 1-deoxy-D-xylulose 5-phosphate = [ThiS sulfur-carrier protein]-C-terminal Gly-Gly + 2-[(2R,5Z)-2-carboxy-4-methylthiazol-5(2H)-ylidene]ethyl phosphate + 2 H2O + H(+)</text>
        <dbReference type="Rhea" id="RHEA:26297"/>
        <dbReference type="Rhea" id="RHEA-COMP:12909"/>
        <dbReference type="Rhea" id="RHEA-COMP:19908"/>
        <dbReference type="ChEBI" id="CHEBI:15377"/>
        <dbReference type="ChEBI" id="CHEBI:15378"/>
        <dbReference type="ChEBI" id="CHEBI:57792"/>
        <dbReference type="ChEBI" id="CHEBI:62899"/>
        <dbReference type="ChEBI" id="CHEBI:77846"/>
        <dbReference type="ChEBI" id="CHEBI:90778"/>
        <dbReference type="ChEBI" id="CHEBI:232372"/>
        <dbReference type="EC" id="2.8.1.10"/>
    </reaction>
</comment>
<dbReference type="GO" id="GO:0005737">
    <property type="term" value="C:cytoplasm"/>
    <property type="evidence" value="ECO:0007669"/>
    <property type="project" value="UniProtKB-SubCell"/>
</dbReference>
<dbReference type="AlphaFoldDB" id="A0A2P5SX89"/>
<keyword evidence="8 13" id="KW-0784">Thiamine biosynthesis</keyword>
<dbReference type="PANTHER" id="PTHR34266">
    <property type="entry name" value="THIAZOLE SYNTHASE"/>
    <property type="match status" value="1"/>
</dbReference>
<comment type="pathway">
    <text evidence="3 13">Cofactor biosynthesis; thiamine diphosphate biosynthesis.</text>
</comment>
<evidence type="ECO:0000313" key="15">
    <source>
        <dbReference type="EMBL" id="PPI86951.1"/>
    </source>
</evidence>
<comment type="function">
    <text evidence="1 13">Catalyzes the rearrangement of 1-deoxy-D-xylulose 5-phosphate (DXP) to produce the thiazole phosphate moiety of thiamine. Sulfur is provided by the thiocarboxylate moiety of the carrier protein ThiS. In vitro, sulfur can be provided by H(2)S.</text>
</comment>
<sequence length="260" mass="28164">MFSIHDTNFQSRLFIGTGKFSNNELMLKSIYASGSELVTLAMRRLKLNNNDDYFLKALNKTGLRLLPNTSGAKTAEEAIFAARLAKEALNTCWIKLEIHPDIQYLLPDPIETLKAANNLVKEGFVVLPYCTADPLLCRRLVEAGCSAVMPLGSPIGSNQGLQTKEFLQIIIEQTKVPVIIDAGIGTPSQAVEALEIGADAVMINTAIATAKDPITMAKAFKLAVLTGELAQKGGLGVIDHKANSTSPLTEFLFDKTTKKK</sequence>
<comment type="similarity">
    <text evidence="11 13">Belongs to the ThiG family.</text>
</comment>
<proteinExistence type="inferred from homology"/>
<keyword evidence="9 13" id="KW-0704">Schiff base</keyword>
<dbReference type="UniPathway" id="UPA00060"/>
<feature type="binding site" evidence="13">
    <location>
        <begin position="182"/>
        <end position="183"/>
    </location>
    <ligand>
        <name>1-deoxy-D-xylulose 5-phosphate</name>
        <dbReference type="ChEBI" id="CHEBI:57792"/>
    </ligand>
</feature>
<feature type="binding site" evidence="13">
    <location>
        <position position="156"/>
    </location>
    <ligand>
        <name>1-deoxy-D-xylulose 5-phosphate</name>
        <dbReference type="ChEBI" id="CHEBI:57792"/>
    </ligand>
</feature>
<evidence type="ECO:0000256" key="7">
    <source>
        <dbReference type="ARBA" id="ARBA00022679"/>
    </source>
</evidence>
<evidence type="ECO:0000256" key="9">
    <source>
        <dbReference type="ARBA" id="ARBA00023270"/>
    </source>
</evidence>
<evidence type="ECO:0000256" key="4">
    <source>
        <dbReference type="ARBA" id="ARBA00011960"/>
    </source>
</evidence>
<keyword evidence="15" id="KW-0614">Plasmid</keyword>
<evidence type="ECO:0000256" key="8">
    <source>
        <dbReference type="ARBA" id="ARBA00022977"/>
    </source>
</evidence>
<evidence type="ECO:0000256" key="1">
    <source>
        <dbReference type="ARBA" id="ARBA00002834"/>
    </source>
</evidence>
<dbReference type="EMBL" id="PDKS01000009">
    <property type="protein sequence ID" value="PPI86951.1"/>
    <property type="molecule type" value="Genomic_DNA"/>
</dbReference>
<comment type="caution">
    <text evidence="15">The sequence shown here is derived from an EMBL/GenBank/DDBJ whole genome shotgun (WGS) entry which is preliminary data.</text>
</comment>
<feature type="active site" description="Schiff-base intermediate with DXP" evidence="13">
    <location>
        <position position="95"/>
    </location>
</feature>
<accession>A0A2P5SX89</accession>
<evidence type="ECO:0000256" key="2">
    <source>
        <dbReference type="ARBA" id="ARBA00004496"/>
    </source>
</evidence>
<dbReference type="PANTHER" id="PTHR34266:SF2">
    <property type="entry name" value="THIAZOLE SYNTHASE"/>
    <property type="match status" value="1"/>
</dbReference>
<geneLocation type="plasmid" evidence="15">
    <name>pSOE1</name>
</geneLocation>
<dbReference type="Gene3D" id="3.20.20.70">
    <property type="entry name" value="Aldolase class I"/>
    <property type="match status" value="1"/>
</dbReference>
<evidence type="ECO:0000256" key="11">
    <source>
        <dbReference type="ARBA" id="ARBA00060826"/>
    </source>
</evidence>
<keyword evidence="7 13" id="KW-0808">Transferase</keyword>
<evidence type="ECO:0000256" key="12">
    <source>
        <dbReference type="ARBA" id="ARBA00062692"/>
    </source>
</evidence>
<comment type="subunit">
    <text evidence="12 13">Homotetramer. Forms heterodimers with either ThiH or ThiS.</text>
</comment>
<evidence type="ECO:0000259" key="14">
    <source>
        <dbReference type="Pfam" id="PF05690"/>
    </source>
</evidence>
<dbReference type="InterPro" id="IPR033983">
    <property type="entry name" value="Thiazole_synthase_ThiG"/>
</dbReference>
<evidence type="ECO:0000256" key="5">
    <source>
        <dbReference type="ARBA" id="ARBA00019753"/>
    </source>
</evidence>
<dbReference type="EC" id="2.8.1.10" evidence="4 13"/>
<dbReference type="GO" id="GO:1990107">
    <property type="term" value="F:thiazole synthase activity"/>
    <property type="evidence" value="ECO:0007669"/>
    <property type="project" value="UniProtKB-EC"/>
</dbReference>
<evidence type="ECO:0000256" key="13">
    <source>
        <dbReference type="HAMAP-Rule" id="MF_00443"/>
    </source>
</evidence>
<dbReference type="CDD" id="cd04728">
    <property type="entry name" value="ThiG"/>
    <property type="match status" value="1"/>
</dbReference>
<reference evidence="15" key="1">
    <citation type="journal article" date="2018" name="Genome Biol. Evol.">
        <title>Cladogenesis and Genomic Streamlining in Extracellular Endosymbionts of Tropical Stink Bugs.</title>
        <authorList>
            <person name="Otero-Bravo A."/>
            <person name="Goffredi S."/>
            <person name="Sabree Z.L."/>
        </authorList>
    </citation>
    <scope>NUCLEOTIDE SEQUENCE [LARGE SCALE GENOMIC DNA]</scope>
    <source>
        <strain evidence="15">SoET</strain>
        <plasmid evidence="15">pSOE1</plasmid>
    </source>
</reference>
<dbReference type="FunFam" id="3.20.20.70:FF:000049">
    <property type="entry name" value="Thiazole synthase"/>
    <property type="match status" value="1"/>
</dbReference>
<gene>
    <name evidence="13" type="primary">thiG</name>
    <name evidence="15" type="ORF">CRV11_03605</name>
</gene>
<dbReference type="SUPFAM" id="SSF110399">
    <property type="entry name" value="ThiG-like"/>
    <property type="match status" value="1"/>
</dbReference>
<dbReference type="Proteomes" id="UP000296034">
    <property type="component" value="Plasmid pSOE1"/>
</dbReference>
<evidence type="ECO:0000256" key="6">
    <source>
        <dbReference type="ARBA" id="ARBA00022490"/>
    </source>
</evidence>
<dbReference type="Pfam" id="PF05690">
    <property type="entry name" value="ThiG"/>
    <property type="match status" value="1"/>
</dbReference>
<dbReference type="GO" id="GO:0009229">
    <property type="term" value="P:thiamine diphosphate biosynthetic process"/>
    <property type="evidence" value="ECO:0007669"/>
    <property type="project" value="UniProtKB-UniRule"/>
</dbReference>
<keyword evidence="6 13" id="KW-0963">Cytoplasm</keyword>
<protein>
    <recommendedName>
        <fullName evidence="5 13">Thiazole synthase</fullName>
        <ecNumber evidence="4 13">2.8.1.10</ecNumber>
    </recommendedName>
</protein>
<evidence type="ECO:0000256" key="3">
    <source>
        <dbReference type="ARBA" id="ARBA00004948"/>
    </source>
</evidence>
<dbReference type="InterPro" id="IPR013785">
    <property type="entry name" value="Aldolase_TIM"/>
</dbReference>
<feature type="binding site" evidence="13">
    <location>
        <begin position="204"/>
        <end position="205"/>
    </location>
    <ligand>
        <name>1-deoxy-D-xylulose 5-phosphate</name>
        <dbReference type="ChEBI" id="CHEBI:57792"/>
    </ligand>
</feature>
<organism evidence="15">
    <name type="scientific">Candidatus Pantoea edessiphila</name>
    <dbReference type="NCBI Taxonomy" id="2044610"/>
    <lineage>
        <taxon>Bacteria</taxon>
        <taxon>Pseudomonadati</taxon>
        <taxon>Pseudomonadota</taxon>
        <taxon>Gammaproteobacteria</taxon>
        <taxon>Enterobacterales</taxon>
        <taxon>Erwiniaceae</taxon>
        <taxon>Pantoea</taxon>
    </lineage>
</organism>
<comment type="subcellular location">
    <subcellularLocation>
        <location evidence="2 13">Cytoplasm</location>
    </subcellularLocation>
</comment>
<dbReference type="RefSeq" id="WP_136131307.1">
    <property type="nucleotide sequence ID" value="NZ_CM009569.1"/>
</dbReference>
<name>A0A2P5SX89_9GAMM</name>
<dbReference type="HAMAP" id="MF_00443">
    <property type="entry name" value="ThiG"/>
    <property type="match status" value="1"/>
</dbReference>
<dbReference type="InterPro" id="IPR008867">
    <property type="entry name" value="ThiG"/>
</dbReference>